<evidence type="ECO:0000313" key="1">
    <source>
        <dbReference type="EMBL" id="EMR00566.1"/>
    </source>
</evidence>
<dbReference type="EMBL" id="AOCK01000001">
    <property type="protein sequence ID" value="EMR00566.1"/>
    <property type="molecule type" value="Genomic_DNA"/>
</dbReference>
<dbReference type="Proteomes" id="UP000012015">
    <property type="component" value="Unassembled WGS sequence"/>
</dbReference>
<comment type="caution">
    <text evidence="1">The sequence shown here is derived from an EMBL/GenBank/DDBJ whole genome shotgun (WGS) entry which is preliminary data.</text>
</comment>
<keyword evidence="2" id="KW-1185">Reference proteome</keyword>
<sequence length="207" mass="22722">MNRSQLMPQPVSGAHEELAAVRLVSVAEMLRMIPRAEQGGTDQERGLAAANAFYEHGVGRAAAEHVSSLRDAGHTAQMKPGFWERIMESLESSPMPEQEWEPLLEILGDEILGKLTGVSDSSMRRYRNGERKTPDEVAGRLHFTALIVADLLGSYNAFGVRRWFGRPRAQLHGSSPLEMLEPEWAPEDSGPQAIRELAAALLAPLAS</sequence>
<name>M7N025_9MICC</name>
<dbReference type="AlphaFoldDB" id="M7N025"/>
<protein>
    <recommendedName>
        <fullName evidence="3">Antitoxin Xre/MbcA/ParS-like toxin-binding domain-containing protein</fullName>
    </recommendedName>
</protein>
<proteinExistence type="predicted"/>
<evidence type="ECO:0000313" key="2">
    <source>
        <dbReference type="Proteomes" id="UP000012015"/>
    </source>
</evidence>
<evidence type="ECO:0008006" key="3">
    <source>
        <dbReference type="Google" id="ProtNLM"/>
    </source>
</evidence>
<dbReference type="STRING" id="1276920.ADIAG_00573"/>
<organism evidence="1 2">
    <name type="scientific">Paeniglutamicibacter gangotriensis Lz1y</name>
    <dbReference type="NCBI Taxonomy" id="1276920"/>
    <lineage>
        <taxon>Bacteria</taxon>
        <taxon>Bacillati</taxon>
        <taxon>Actinomycetota</taxon>
        <taxon>Actinomycetes</taxon>
        <taxon>Micrococcales</taxon>
        <taxon>Micrococcaceae</taxon>
        <taxon>Paeniglutamicibacter</taxon>
    </lineage>
</organism>
<reference evidence="1 2" key="1">
    <citation type="journal article" date="2013" name="Genome Announc.">
        <title>Draft Genome Sequence of Arthrobacter gangotriensis Strain Lz1yT, Isolated from a Penguin Rookery Soil Sample Collected in Antarctica, near the Indian Station Dakshin Gangotri.</title>
        <authorList>
            <person name="Shivaji S."/>
            <person name="Ara S."/>
            <person name="Bandi S."/>
            <person name="Singh A."/>
            <person name="Kumar Pinnaka A."/>
        </authorList>
    </citation>
    <scope>NUCLEOTIDE SEQUENCE [LARGE SCALE GENOMIC DNA]</scope>
    <source>
        <strain evidence="1 2">Lz1y</strain>
    </source>
</reference>
<dbReference type="RefSeq" id="WP_007269780.1">
    <property type="nucleotide sequence ID" value="NZ_AOCK01000001.1"/>
</dbReference>
<dbReference type="PATRIC" id="fig|1276920.7.peg.575"/>
<accession>M7N025</accession>
<gene>
    <name evidence="1" type="ORF">ADIAG_00573</name>
</gene>